<keyword evidence="1" id="KW-1133">Transmembrane helix</keyword>
<proteinExistence type="predicted"/>
<reference evidence="2 3" key="1">
    <citation type="submission" date="2023-01" db="EMBL/GenBank/DDBJ databases">
        <title>Novel diversity within Roseofilum (Cyanobacteria; Desertifilaceae) from marine benthic mats with descriptions of four novel species.</title>
        <authorList>
            <person name="Wang Y."/>
            <person name="Berthold D.E."/>
            <person name="Hu J."/>
            <person name="Lefler F.W."/>
            <person name="Laughinghouse H.D. IV."/>
        </authorList>
    </citation>
    <scope>NUCLEOTIDE SEQUENCE [LARGE SCALE GENOMIC DNA]</scope>
    <source>
        <strain evidence="2 3">BLCC-M154</strain>
    </source>
</reference>
<gene>
    <name evidence="2" type="ORF">PMG71_10210</name>
</gene>
<evidence type="ECO:0000256" key="1">
    <source>
        <dbReference type="SAM" id="Phobius"/>
    </source>
</evidence>
<keyword evidence="1" id="KW-0812">Transmembrane</keyword>
<dbReference type="EMBL" id="JAQOSP010000068">
    <property type="protein sequence ID" value="MDJ1169799.1"/>
    <property type="molecule type" value="Genomic_DNA"/>
</dbReference>
<accession>A0ABT7ASC4</accession>
<evidence type="ECO:0000313" key="2">
    <source>
        <dbReference type="EMBL" id="MDJ1169799.1"/>
    </source>
</evidence>
<organism evidence="2 3">
    <name type="scientific">Roseofilum acuticapitatum BLCC-M154</name>
    <dbReference type="NCBI Taxonomy" id="3022444"/>
    <lineage>
        <taxon>Bacteria</taxon>
        <taxon>Bacillati</taxon>
        <taxon>Cyanobacteriota</taxon>
        <taxon>Cyanophyceae</taxon>
        <taxon>Desertifilales</taxon>
        <taxon>Desertifilaceae</taxon>
        <taxon>Roseofilum</taxon>
        <taxon>Roseofilum acuticapitatum</taxon>
    </lineage>
</organism>
<comment type="caution">
    <text evidence="2">The sequence shown here is derived from an EMBL/GenBank/DDBJ whole genome shotgun (WGS) entry which is preliminary data.</text>
</comment>
<protein>
    <submittedName>
        <fullName evidence="2">Uncharacterized protein</fullName>
    </submittedName>
</protein>
<evidence type="ECO:0000313" key="3">
    <source>
        <dbReference type="Proteomes" id="UP001235303"/>
    </source>
</evidence>
<feature type="transmembrane region" description="Helical" evidence="1">
    <location>
        <begin position="70"/>
        <end position="86"/>
    </location>
</feature>
<dbReference type="RefSeq" id="WP_283753558.1">
    <property type="nucleotide sequence ID" value="NZ_JAQOSP010000068.1"/>
</dbReference>
<keyword evidence="1" id="KW-0472">Membrane</keyword>
<dbReference type="Proteomes" id="UP001235303">
    <property type="component" value="Unassembled WGS sequence"/>
</dbReference>
<keyword evidence="3" id="KW-1185">Reference proteome</keyword>
<name>A0ABT7ASC4_9CYAN</name>
<sequence>MSPKTCLTNCSQNYCPFVQDPENPRRYVCLKCGLERSLDDRHYHRHYHSHHDYGDYGDYRNYRDYEGDRPSAAILALLSVIVMLILI</sequence>